<dbReference type="AlphaFoldDB" id="A0A369L5U1"/>
<dbReference type="Pfam" id="PF14698">
    <property type="entry name" value="ASL_C2"/>
    <property type="match status" value="1"/>
</dbReference>
<keyword evidence="6" id="KW-0963">Cytoplasm</keyword>
<dbReference type="FunFam" id="1.10.40.30:FF:000001">
    <property type="entry name" value="Argininosuccinate lyase"/>
    <property type="match status" value="1"/>
</dbReference>
<dbReference type="Proteomes" id="UP000253792">
    <property type="component" value="Unassembled WGS sequence"/>
</dbReference>
<dbReference type="PANTHER" id="PTHR43814:SF1">
    <property type="entry name" value="ARGININOSUCCINATE LYASE"/>
    <property type="match status" value="1"/>
</dbReference>
<organism evidence="9 10">
    <name type="scientific">Senegalimassilia anaerobia</name>
    <dbReference type="NCBI Taxonomy" id="1473216"/>
    <lineage>
        <taxon>Bacteria</taxon>
        <taxon>Bacillati</taxon>
        <taxon>Actinomycetota</taxon>
        <taxon>Coriobacteriia</taxon>
        <taxon>Coriobacteriales</taxon>
        <taxon>Coriobacteriaceae</taxon>
        <taxon>Senegalimassilia</taxon>
    </lineage>
</organism>
<dbReference type="PROSITE" id="PS00163">
    <property type="entry name" value="FUMARATE_LYASES"/>
    <property type="match status" value="1"/>
</dbReference>
<reference evidence="9 10" key="1">
    <citation type="journal article" date="2018" name="Elife">
        <title>Discovery and characterization of a prevalent human gut bacterial enzyme sufficient for the inactivation of a family of plant toxins.</title>
        <authorList>
            <person name="Koppel N."/>
            <person name="Bisanz J.E."/>
            <person name="Pandelia M.E."/>
            <person name="Turnbaugh P.J."/>
            <person name="Balskus E.P."/>
        </authorList>
    </citation>
    <scope>NUCLEOTIDE SEQUENCE [LARGE SCALE GENOMIC DNA]</scope>
    <source>
        <strain evidence="10">anaerobia AP69FAA</strain>
    </source>
</reference>
<accession>A0A369L5U1</accession>
<dbReference type="InterPro" id="IPR000362">
    <property type="entry name" value="Fumarate_lyase_fam"/>
</dbReference>
<dbReference type="InterPro" id="IPR020557">
    <property type="entry name" value="Fumarate_lyase_CS"/>
</dbReference>
<dbReference type="Gene3D" id="1.20.200.10">
    <property type="entry name" value="Fumarase/aspartase (Central domain)"/>
    <property type="match status" value="1"/>
</dbReference>
<dbReference type="GO" id="GO:0042450">
    <property type="term" value="P:L-arginine biosynthetic process via ornithine"/>
    <property type="evidence" value="ECO:0007669"/>
    <property type="project" value="UniProtKB-UniRule"/>
</dbReference>
<dbReference type="InterPro" id="IPR009049">
    <property type="entry name" value="Argininosuccinate_lyase"/>
</dbReference>
<evidence type="ECO:0000256" key="3">
    <source>
        <dbReference type="ARBA" id="ARBA00022571"/>
    </source>
</evidence>
<feature type="domain" description="Fumarate lyase N-terminal" evidence="7">
    <location>
        <begin position="6"/>
        <end position="300"/>
    </location>
</feature>
<dbReference type="FunFam" id="1.10.275.10:FF:000002">
    <property type="entry name" value="Argininosuccinate lyase"/>
    <property type="match status" value="1"/>
</dbReference>
<dbReference type="Gene3D" id="1.10.40.30">
    <property type="entry name" value="Fumarase/aspartase (C-terminal domain)"/>
    <property type="match status" value="1"/>
</dbReference>
<dbReference type="InterPro" id="IPR029419">
    <property type="entry name" value="Arg_succ_lyase_C"/>
</dbReference>
<evidence type="ECO:0000313" key="10">
    <source>
        <dbReference type="Proteomes" id="UP000253792"/>
    </source>
</evidence>
<evidence type="ECO:0000256" key="2">
    <source>
        <dbReference type="ARBA" id="ARBA00012338"/>
    </source>
</evidence>
<gene>
    <name evidence="6 9" type="primary">argH</name>
    <name evidence="9" type="ORF">C1880_08395</name>
</gene>
<dbReference type="STRING" id="1034345.GCA_000236865_01866"/>
<dbReference type="Gene3D" id="1.10.275.10">
    <property type="entry name" value="Fumarase/aspartase (N-terminal domain)"/>
    <property type="match status" value="1"/>
</dbReference>
<comment type="pathway">
    <text evidence="1 6">Amino-acid biosynthesis; L-arginine biosynthesis; L-arginine from L-ornithine and carbamoyl phosphate: step 3/3.</text>
</comment>
<evidence type="ECO:0000259" key="7">
    <source>
        <dbReference type="Pfam" id="PF00206"/>
    </source>
</evidence>
<dbReference type="GO" id="GO:0005829">
    <property type="term" value="C:cytosol"/>
    <property type="evidence" value="ECO:0007669"/>
    <property type="project" value="TreeGrafter"/>
</dbReference>
<dbReference type="InterPro" id="IPR008948">
    <property type="entry name" value="L-Aspartase-like"/>
</dbReference>
<dbReference type="UniPathway" id="UPA00068">
    <property type="reaction ID" value="UER00114"/>
</dbReference>
<evidence type="ECO:0000256" key="6">
    <source>
        <dbReference type="HAMAP-Rule" id="MF_00006"/>
    </source>
</evidence>
<evidence type="ECO:0000259" key="8">
    <source>
        <dbReference type="Pfam" id="PF14698"/>
    </source>
</evidence>
<keyword evidence="4 6" id="KW-0028">Amino-acid biosynthesis</keyword>
<dbReference type="InterPro" id="IPR022761">
    <property type="entry name" value="Fumarate_lyase_N"/>
</dbReference>
<sequence>MALWSGRFMENVSEFTQRFGASLPVDKALYAQDIAGSKAHAKMLATVGVISEDDAQQIAAGLDRVKADIESGDFMFDINDEDIHMSVEKALTAEIGDAGARLHTGRSRNDQVATDTRLYAKQRATDLMRANVALRHALIGQAEANFGVILPGYTHLQHAQPVLFSHHMLAYVWMLARDYRRLQAARDAADASPLGAAALAGTTYPLDRQMTAGELGFASVIPNSLDAVSDRDFLLDLDYACAVSCMHLSRLCEELVLWSTSEFGFIELSDAFSTGSSIMPQKKNPDFAELIRGKTGRVIGNLVSLLVTMKALPLAYNKDLQEDKYGAIDSAKTLEDCLQCAAGMIETMSIKPENMLKQAKLGHLAATDVADYLAKRGLPFRHAHEVVGHLVLLCEQRGCNLDDLSFDDFKAASPLFEEDIVKALDLPSIVAARTTEGGTGEAAVAQQMEKAKAVLAADESLL</sequence>
<dbReference type="HAMAP" id="MF_00006">
    <property type="entry name" value="Arg_succ_lyase"/>
    <property type="match status" value="1"/>
</dbReference>
<dbReference type="SUPFAM" id="SSF48557">
    <property type="entry name" value="L-aspartase-like"/>
    <property type="match status" value="1"/>
</dbReference>
<dbReference type="FunFam" id="1.20.200.10:FF:000015">
    <property type="entry name" value="argininosuccinate lyase isoform X2"/>
    <property type="match status" value="1"/>
</dbReference>
<dbReference type="Pfam" id="PF00206">
    <property type="entry name" value="Lyase_1"/>
    <property type="match status" value="1"/>
</dbReference>
<evidence type="ECO:0000313" key="9">
    <source>
        <dbReference type="EMBL" id="RDB54572.1"/>
    </source>
</evidence>
<comment type="caution">
    <text evidence="9">The sequence shown here is derived from an EMBL/GenBank/DDBJ whole genome shotgun (WGS) entry which is preliminary data.</text>
</comment>
<dbReference type="CDD" id="cd01359">
    <property type="entry name" value="Argininosuccinate_lyase"/>
    <property type="match status" value="1"/>
</dbReference>
<dbReference type="RefSeq" id="WP_114621100.1">
    <property type="nucleotide sequence ID" value="NZ_CAUDTN010000013.1"/>
</dbReference>
<keyword evidence="10" id="KW-1185">Reference proteome</keyword>
<keyword evidence="5 6" id="KW-0456">Lyase</keyword>
<dbReference type="PRINTS" id="PR00145">
    <property type="entry name" value="ARGSUCLYASE"/>
</dbReference>
<evidence type="ECO:0000256" key="4">
    <source>
        <dbReference type="ARBA" id="ARBA00022605"/>
    </source>
</evidence>
<name>A0A369L5U1_9ACTN</name>
<protein>
    <recommendedName>
        <fullName evidence="2 6">Argininosuccinate lyase</fullName>
        <shortName evidence="6">ASAL</shortName>
        <ecNumber evidence="2 6">4.3.2.1</ecNumber>
    </recommendedName>
    <alternativeName>
        <fullName evidence="6">Arginosuccinase</fullName>
    </alternativeName>
</protein>
<proteinExistence type="inferred from homology"/>
<dbReference type="EC" id="4.3.2.1" evidence="2 6"/>
<dbReference type="OrthoDB" id="9769623at2"/>
<feature type="domain" description="Argininosuccinate lyase C-terminal" evidence="8">
    <location>
        <begin position="364"/>
        <end position="431"/>
    </location>
</feature>
<comment type="subcellular location">
    <subcellularLocation>
        <location evidence="6">Cytoplasm</location>
    </subcellularLocation>
</comment>
<comment type="catalytic activity">
    <reaction evidence="6">
        <text>2-(N(omega)-L-arginino)succinate = fumarate + L-arginine</text>
        <dbReference type="Rhea" id="RHEA:24020"/>
        <dbReference type="ChEBI" id="CHEBI:29806"/>
        <dbReference type="ChEBI" id="CHEBI:32682"/>
        <dbReference type="ChEBI" id="CHEBI:57472"/>
        <dbReference type="EC" id="4.3.2.1"/>
    </reaction>
</comment>
<dbReference type="NCBIfam" id="TIGR00838">
    <property type="entry name" value="argH"/>
    <property type="match status" value="1"/>
</dbReference>
<dbReference type="EMBL" id="PPTP01000008">
    <property type="protein sequence ID" value="RDB54572.1"/>
    <property type="molecule type" value="Genomic_DNA"/>
</dbReference>
<keyword evidence="3 6" id="KW-0055">Arginine biosynthesis</keyword>
<dbReference type="PANTHER" id="PTHR43814">
    <property type="entry name" value="ARGININOSUCCINATE LYASE"/>
    <property type="match status" value="1"/>
</dbReference>
<dbReference type="InterPro" id="IPR024083">
    <property type="entry name" value="Fumarase/histidase_N"/>
</dbReference>
<dbReference type="GO" id="GO:0004056">
    <property type="term" value="F:argininosuccinate lyase activity"/>
    <property type="evidence" value="ECO:0007669"/>
    <property type="project" value="UniProtKB-UniRule"/>
</dbReference>
<evidence type="ECO:0000256" key="1">
    <source>
        <dbReference type="ARBA" id="ARBA00004941"/>
    </source>
</evidence>
<dbReference type="PRINTS" id="PR00149">
    <property type="entry name" value="FUMRATELYASE"/>
</dbReference>
<evidence type="ECO:0000256" key="5">
    <source>
        <dbReference type="ARBA" id="ARBA00023239"/>
    </source>
</evidence>
<comment type="similarity">
    <text evidence="6">Belongs to the lyase 1 family. Argininosuccinate lyase subfamily.</text>
</comment>